<feature type="transmembrane region" description="Helical" evidence="7">
    <location>
        <begin position="356"/>
        <end position="376"/>
    </location>
</feature>
<feature type="transmembrane region" description="Helical" evidence="7">
    <location>
        <begin position="119"/>
        <end position="138"/>
    </location>
</feature>
<feature type="transmembrane region" description="Helical" evidence="7">
    <location>
        <begin position="90"/>
        <end position="113"/>
    </location>
</feature>
<evidence type="ECO:0000256" key="6">
    <source>
        <dbReference type="ARBA" id="ARBA00023136"/>
    </source>
</evidence>
<organism evidence="9 10">
    <name type="scientific">Sinomonas terricola</name>
    <dbReference type="NCBI Taxonomy" id="3110330"/>
    <lineage>
        <taxon>Bacteria</taxon>
        <taxon>Bacillati</taxon>
        <taxon>Actinomycetota</taxon>
        <taxon>Actinomycetes</taxon>
        <taxon>Micrococcales</taxon>
        <taxon>Micrococcaceae</taxon>
        <taxon>Sinomonas</taxon>
    </lineage>
</organism>
<keyword evidence="6 7" id="KW-0472">Membrane</keyword>
<feature type="transmembrane region" description="Helical" evidence="7">
    <location>
        <begin position="330"/>
        <end position="350"/>
    </location>
</feature>
<comment type="similarity">
    <text evidence="2">Belongs to the monovalent cation:proton antiporter 2 (CPA2) transporter (TC 2.A.37) family.</text>
</comment>
<sequence>MDPIALTLIELGAVIFALGFLARLAGRISMSPIPLYLLGGLVFGAGSVVDLHGVREFAHLAGEIGVILLLLLLGLEYTAKELFTGLRRSWQAGVVDAVLNIIPGAVVALLLGWGPLGALVMGGVTYISSSGIAAKVITDLGRVGNRETPTILSILVFEDLAMAIYLPILTAMLAGVSWLGGLQTVGISLAVITIVLVIALRHGHRVSKAVHSENSEVFLLNVMGLALLVAGIASAMQVSAAVGAFMLGIAISGTTADIASRLLEPLRDLFAAIFFVAFGLNTDPRSIPPVLGWALLLALVTALTKMATGWWAAARAGVAVPGRARAGASLIARGEFSIVIAGLAVTSGAVTDDLAALATAYVLLMAVIGPLAARFIEPAVKALRRARRTGLASPELRVVEESGGAGSTRGT</sequence>
<evidence type="ECO:0000259" key="8">
    <source>
        <dbReference type="Pfam" id="PF00999"/>
    </source>
</evidence>
<dbReference type="Proteomes" id="UP001304769">
    <property type="component" value="Unassembled WGS sequence"/>
</dbReference>
<reference evidence="9 10" key="1">
    <citation type="submission" date="2023-12" db="EMBL/GenBank/DDBJ databases">
        <title>Sinomonas terricola sp. nov, isolated from litchi orchard soil in Guangdong, PR China.</title>
        <authorList>
            <person name="Jiaxin W."/>
            <person name="Yang Z."/>
            <person name="Honghui Z."/>
        </authorList>
    </citation>
    <scope>NUCLEOTIDE SEQUENCE [LARGE SCALE GENOMIC DNA]</scope>
    <source>
        <strain evidence="9 10">JGH33</strain>
    </source>
</reference>
<accession>A0ABU5TCE3</accession>
<dbReference type="PANTHER" id="PTHR42751:SF6">
    <property type="entry name" value="CONSERVED INTEGRAL MEMBRANE TRANSPORT PROTEIN-RELATED"/>
    <property type="match status" value="1"/>
</dbReference>
<evidence type="ECO:0000256" key="7">
    <source>
        <dbReference type="SAM" id="Phobius"/>
    </source>
</evidence>
<keyword evidence="3" id="KW-0813">Transport</keyword>
<dbReference type="InterPro" id="IPR038770">
    <property type="entry name" value="Na+/solute_symporter_sf"/>
</dbReference>
<gene>
    <name evidence="9" type="ORF">SPF06_21030</name>
</gene>
<protein>
    <submittedName>
        <fullName evidence="9">Cation:proton antiporter</fullName>
    </submittedName>
</protein>
<dbReference type="PANTHER" id="PTHR42751">
    <property type="entry name" value="SODIUM/HYDROGEN EXCHANGER FAMILY/TRKA DOMAIN PROTEIN"/>
    <property type="match status" value="1"/>
</dbReference>
<dbReference type="RefSeq" id="WP_323281124.1">
    <property type="nucleotide sequence ID" value="NZ_JAYGGQ010000024.1"/>
</dbReference>
<dbReference type="EMBL" id="JAYGGQ010000024">
    <property type="protein sequence ID" value="MEA5457212.1"/>
    <property type="molecule type" value="Genomic_DNA"/>
</dbReference>
<evidence type="ECO:0000256" key="2">
    <source>
        <dbReference type="ARBA" id="ARBA00005551"/>
    </source>
</evidence>
<keyword evidence="4 7" id="KW-0812">Transmembrane</keyword>
<proteinExistence type="inferred from homology"/>
<evidence type="ECO:0000256" key="5">
    <source>
        <dbReference type="ARBA" id="ARBA00022989"/>
    </source>
</evidence>
<dbReference type="Gene3D" id="1.20.1530.20">
    <property type="match status" value="1"/>
</dbReference>
<feature type="transmembrane region" description="Helical" evidence="7">
    <location>
        <begin position="294"/>
        <end position="318"/>
    </location>
</feature>
<feature type="domain" description="Cation/H+ exchanger transmembrane" evidence="8">
    <location>
        <begin position="20"/>
        <end position="371"/>
    </location>
</feature>
<keyword evidence="10" id="KW-1185">Reference proteome</keyword>
<name>A0ABU5TCE3_9MICC</name>
<feature type="transmembrane region" description="Helical" evidence="7">
    <location>
        <begin position="218"/>
        <end position="236"/>
    </location>
</feature>
<feature type="transmembrane region" description="Helical" evidence="7">
    <location>
        <begin position="6"/>
        <end position="26"/>
    </location>
</feature>
<comment type="caution">
    <text evidence="9">The sequence shown here is derived from an EMBL/GenBank/DDBJ whole genome shotgun (WGS) entry which is preliminary data.</text>
</comment>
<feature type="transmembrane region" description="Helical" evidence="7">
    <location>
        <begin position="178"/>
        <end position="198"/>
    </location>
</feature>
<keyword evidence="5 7" id="KW-1133">Transmembrane helix</keyword>
<feature type="transmembrane region" description="Helical" evidence="7">
    <location>
        <begin position="57"/>
        <end position="78"/>
    </location>
</feature>
<feature type="transmembrane region" description="Helical" evidence="7">
    <location>
        <begin position="33"/>
        <end position="51"/>
    </location>
</feature>
<evidence type="ECO:0000313" key="9">
    <source>
        <dbReference type="EMBL" id="MEA5457212.1"/>
    </source>
</evidence>
<evidence type="ECO:0000256" key="3">
    <source>
        <dbReference type="ARBA" id="ARBA00022448"/>
    </source>
</evidence>
<evidence type="ECO:0000313" key="10">
    <source>
        <dbReference type="Proteomes" id="UP001304769"/>
    </source>
</evidence>
<comment type="subcellular location">
    <subcellularLocation>
        <location evidence="1">Membrane</location>
        <topology evidence="1">Multi-pass membrane protein</topology>
    </subcellularLocation>
</comment>
<evidence type="ECO:0000256" key="1">
    <source>
        <dbReference type="ARBA" id="ARBA00004141"/>
    </source>
</evidence>
<evidence type="ECO:0000256" key="4">
    <source>
        <dbReference type="ARBA" id="ARBA00022692"/>
    </source>
</evidence>
<feature type="transmembrane region" description="Helical" evidence="7">
    <location>
        <begin position="150"/>
        <end position="172"/>
    </location>
</feature>
<dbReference type="Pfam" id="PF00999">
    <property type="entry name" value="Na_H_Exchanger"/>
    <property type="match status" value="1"/>
</dbReference>
<dbReference type="InterPro" id="IPR006153">
    <property type="entry name" value="Cation/H_exchanger_TM"/>
</dbReference>